<organism evidence="1 2">
    <name type="scientific">Pseudoalteromonas carrageenovora IAM 12662</name>
    <dbReference type="NCBI Taxonomy" id="1314868"/>
    <lineage>
        <taxon>Bacteria</taxon>
        <taxon>Pseudomonadati</taxon>
        <taxon>Pseudomonadota</taxon>
        <taxon>Gammaproteobacteria</taxon>
        <taxon>Alteromonadales</taxon>
        <taxon>Pseudoalteromonadaceae</taxon>
        <taxon>Pseudoalteromonas</taxon>
    </lineage>
</organism>
<dbReference type="EMBL" id="AQGW01000025">
    <property type="protein sequence ID" value="MBE0384576.1"/>
    <property type="molecule type" value="Genomic_DNA"/>
</dbReference>
<sequence length="43" mass="5041">MRAISNNHLTNAVNKSEQHIYQMFLGVFKSEVKFRDIFTLPTN</sequence>
<dbReference type="Proteomes" id="UP000615003">
    <property type="component" value="Unassembled WGS sequence"/>
</dbReference>
<keyword evidence="2" id="KW-1185">Reference proteome</keyword>
<accession>A0ABR9EVK1</accession>
<gene>
    <name evidence="1" type="ORF">PCARR_b0575</name>
</gene>
<evidence type="ECO:0000313" key="2">
    <source>
        <dbReference type="Proteomes" id="UP000615003"/>
    </source>
</evidence>
<protein>
    <recommendedName>
        <fullName evidence="3">Transposase</fullName>
    </recommendedName>
</protein>
<proteinExistence type="predicted"/>
<name>A0ABR9EVK1_PSEVC</name>
<evidence type="ECO:0008006" key="3">
    <source>
        <dbReference type="Google" id="ProtNLM"/>
    </source>
</evidence>
<comment type="caution">
    <text evidence="1">The sequence shown here is derived from an EMBL/GenBank/DDBJ whole genome shotgun (WGS) entry which is preliminary data.</text>
</comment>
<reference evidence="1 2" key="1">
    <citation type="submission" date="2015-06" db="EMBL/GenBank/DDBJ databases">
        <title>Genome sequence of Pseudoalteromonas carrageenovora.</title>
        <authorList>
            <person name="Xie B.-B."/>
            <person name="Rong J.-C."/>
            <person name="Qin Q.-L."/>
            <person name="Zhang Y.-Z."/>
        </authorList>
    </citation>
    <scope>NUCLEOTIDE SEQUENCE [LARGE SCALE GENOMIC DNA]</scope>
    <source>
        <strain evidence="1 2">IAM 12662</strain>
    </source>
</reference>
<evidence type="ECO:0000313" key="1">
    <source>
        <dbReference type="EMBL" id="MBE0384576.1"/>
    </source>
</evidence>